<reference evidence="1 2" key="1">
    <citation type="submission" date="2017-01" db="EMBL/GenBank/DDBJ databases">
        <title>Genome Analysis of Deinococcus marmoris KOPRI26562.</title>
        <authorList>
            <person name="Kim J.H."/>
            <person name="Oh H.-M."/>
        </authorList>
    </citation>
    <scope>NUCLEOTIDE SEQUENCE [LARGE SCALE GENOMIC DNA]</scope>
    <source>
        <strain evidence="1 2">KOPRI26562</strain>
    </source>
</reference>
<dbReference type="AlphaFoldDB" id="A0A1U7P4Y4"/>
<dbReference type="Proteomes" id="UP000186607">
    <property type="component" value="Unassembled WGS sequence"/>
</dbReference>
<dbReference type="STRING" id="249408.BOO71_0000724"/>
<dbReference type="EMBL" id="MSTI01000007">
    <property type="protein sequence ID" value="OLV20232.1"/>
    <property type="molecule type" value="Genomic_DNA"/>
</dbReference>
<organism evidence="1 2">
    <name type="scientific">Deinococcus marmoris</name>
    <dbReference type="NCBI Taxonomy" id="249408"/>
    <lineage>
        <taxon>Bacteria</taxon>
        <taxon>Thermotogati</taxon>
        <taxon>Deinococcota</taxon>
        <taxon>Deinococci</taxon>
        <taxon>Deinococcales</taxon>
        <taxon>Deinococcaceae</taxon>
        <taxon>Deinococcus</taxon>
    </lineage>
</organism>
<evidence type="ECO:0000313" key="1">
    <source>
        <dbReference type="EMBL" id="OLV20232.1"/>
    </source>
</evidence>
<evidence type="ECO:0000313" key="2">
    <source>
        <dbReference type="Proteomes" id="UP000186607"/>
    </source>
</evidence>
<keyword evidence="2" id="KW-1185">Reference proteome</keyword>
<sequence length="70" mass="7956">MIWEASAQHLKAMVREVFDAWLDAWADNPTYRLQWSGLHSALSEPFDLPVLAAEVLTARGIVPRHTKGRK</sequence>
<accession>A0A1U7P4Y4</accession>
<comment type="caution">
    <text evidence="1">The sequence shown here is derived from an EMBL/GenBank/DDBJ whole genome shotgun (WGS) entry which is preliminary data.</text>
</comment>
<protein>
    <submittedName>
        <fullName evidence="1">Uncharacterized protein</fullName>
    </submittedName>
</protein>
<gene>
    <name evidence="1" type="ORF">BOO71_0000724</name>
</gene>
<proteinExistence type="predicted"/>
<name>A0A1U7P4Y4_9DEIO</name>